<dbReference type="AlphaFoldDB" id="A0AAW1HUC9"/>
<evidence type="ECO:0000256" key="6">
    <source>
        <dbReference type="SAM" id="MobiDB-lite"/>
    </source>
</evidence>
<evidence type="ECO:0000256" key="4">
    <source>
        <dbReference type="ARBA" id="ARBA00022490"/>
    </source>
</evidence>
<keyword evidence="8" id="KW-1185">Reference proteome</keyword>
<comment type="similarity">
    <text evidence="2">Belongs to the KIF-binding protein family.</text>
</comment>
<dbReference type="GO" id="GO:0005856">
    <property type="term" value="C:cytoskeleton"/>
    <property type="evidence" value="ECO:0007669"/>
    <property type="project" value="UniProtKB-SubCell"/>
</dbReference>
<evidence type="ECO:0000313" key="7">
    <source>
        <dbReference type="EMBL" id="KAK9680119.1"/>
    </source>
</evidence>
<organism evidence="7 8">
    <name type="scientific">Popillia japonica</name>
    <name type="common">Japanese beetle</name>
    <dbReference type="NCBI Taxonomy" id="7064"/>
    <lineage>
        <taxon>Eukaryota</taxon>
        <taxon>Metazoa</taxon>
        <taxon>Ecdysozoa</taxon>
        <taxon>Arthropoda</taxon>
        <taxon>Hexapoda</taxon>
        <taxon>Insecta</taxon>
        <taxon>Pterygota</taxon>
        <taxon>Neoptera</taxon>
        <taxon>Endopterygota</taxon>
        <taxon>Coleoptera</taxon>
        <taxon>Polyphaga</taxon>
        <taxon>Scarabaeiformia</taxon>
        <taxon>Scarabaeidae</taxon>
        <taxon>Rutelinae</taxon>
        <taxon>Popillia</taxon>
    </lineage>
</organism>
<comment type="caution">
    <text evidence="7">The sequence shown here is derived from an EMBL/GenBank/DDBJ whole genome shotgun (WGS) entry which is preliminary data.</text>
</comment>
<reference evidence="7 8" key="1">
    <citation type="journal article" date="2024" name="BMC Genomics">
        <title>De novo assembly and annotation of Popillia japonica's genome with initial clues to its potential as an invasive pest.</title>
        <authorList>
            <person name="Cucini C."/>
            <person name="Boschi S."/>
            <person name="Funari R."/>
            <person name="Cardaioli E."/>
            <person name="Iannotti N."/>
            <person name="Marturano G."/>
            <person name="Paoli F."/>
            <person name="Bruttini M."/>
            <person name="Carapelli A."/>
            <person name="Frati F."/>
            <person name="Nardi F."/>
        </authorList>
    </citation>
    <scope>NUCLEOTIDE SEQUENCE [LARGE SCALE GENOMIC DNA]</scope>
    <source>
        <strain evidence="7">DMR45628</strain>
    </source>
</reference>
<dbReference type="EMBL" id="JASPKY010000929">
    <property type="protein sequence ID" value="KAK9680119.1"/>
    <property type="molecule type" value="Genomic_DNA"/>
</dbReference>
<keyword evidence="4" id="KW-0963">Cytoplasm</keyword>
<proteinExistence type="inferred from homology"/>
<dbReference type="Proteomes" id="UP001458880">
    <property type="component" value="Unassembled WGS sequence"/>
</dbReference>
<evidence type="ECO:0000313" key="8">
    <source>
        <dbReference type="Proteomes" id="UP001458880"/>
    </source>
</evidence>
<dbReference type="PANTHER" id="PTHR46321">
    <property type="entry name" value="KIF1-BINDING PROTEIN"/>
    <property type="match status" value="1"/>
</dbReference>
<dbReference type="PANTHER" id="PTHR46321:SF1">
    <property type="entry name" value="KIF-BINDING PROTEIN"/>
    <property type="match status" value="1"/>
</dbReference>
<sequence length="536" mass="61628">MALIDECVYKELEELFENLKKSCQKIADDANNESGDKLQETTIKTQEKLTALSTRLDEILYIITKDNEAYPKITAMKASLLYEKAKILLSTEENLECKAKLDEALALITEIREHPLITYLYLRCVNHLAYVLSKLGDFDKSRKLLEDITNYELSSSILVYSTEELFSTGEIDKTQSHAKLHKLAINNHQMLSWVYIKQGLDLESARIQHEILERELVFGESDPVDWATRCARIAVLHLSKMRWLSARYYLSAAGNVLDRLERDMIDHPELAKAQAELARGWIYYALRLFDASKTKDIDRICNEIFRDESSSSVSDSCEEHKQNPDDEEIALDPKLQFKFAGQDVKVEEVPATFIKNLEQAKALFYYTNTWLKRARLYYTLRDHPFMYVSCVLDLSELYRYLAFYETDLDSQYNVQKRRADALETLSGILKEVRPQCYIAVSVELLRELAEVQIELMGLNLKRIYKMQEATDNPDSIKRRLDAVSTIQTKLEKFGNMLGHGNLDEQEGSQETSGNPHDCIAEGGNVTNDRQSGDDNV</sequence>
<keyword evidence="5" id="KW-0206">Cytoskeleton</keyword>
<evidence type="ECO:0000256" key="2">
    <source>
        <dbReference type="ARBA" id="ARBA00010305"/>
    </source>
</evidence>
<dbReference type="InterPro" id="IPR022083">
    <property type="entry name" value="KBP"/>
</dbReference>
<feature type="compositionally biased region" description="Polar residues" evidence="6">
    <location>
        <begin position="524"/>
        <end position="536"/>
    </location>
</feature>
<feature type="region of interest" description="Disordered" evidence="6">
    <location>
        <begin position="497"/>
        <end position="536"/>
    </location>
</feature>
<dbReference type="Pfam" id="PF12309">
    <property type="entry name" value="KBP_C"/>
    <property type="match status" value="1"/>
</dbReference>
<evidence type="ECO:0000256" key="5">
    <source>
        <dbReference type="ARBA" id="ARBA00023212"/>
    </source>
</evidence>
<evidence type="ECO:0000256" key="3">
    <source>
        <dbReference type="ARBA" id="ARBA00016840"/>
    </source>
</evidence>
<gene>
    <name evidence="7" type="ORF">QE152_g39338</name>
</gene>
<name>A0AAW1HUC9_POPJA</name>
<accession>A0AAW1HUC9</accession>
<comment type="subcellular location">
    <subcellularLocation>
        <location evidence="1">Cytoplasm</location>
        <location evidence="1">Cytoskeleton</location>
    </subcellularLocation>
</comment>
<protein>
    <recommendedName>
        <fullName evidence="3">KIF-binding protein</fullName>
    </recommendedName>
</protein>
<evidence type="ECO:0000256" key="1">
    <source>
        <dbReference type="ARBA" id="ARBA00004245"/>
    </source>
</evidence>